<dbReference type="HAMAP" id="MF_02114">
    <property type="entry name" value="CofC"/>
    <property type="match status" value="1"/>
</dbReference>
<protein>
    <recommendedName>
        <fullName evidence="5">Phosphoenolpyruvate guanylyltransferase</fullName>
        <shortName evidence="5">PEP guanylyltransferase</shortName>
        <ecNumber evidence="5">2.7.7.105</ecNumber>
    </recommendedName>
</protein>
<keyword evidence="4 5" id="KW-0342">GTP-binding</keyword>
<evidence type="ECO:0000256" key="1">
    <source>
        <dbReference type="ARBA" id="ARBA00022679"/>
    </source>
</evidence>
<sequence length="244" mass="24534">MSTPAHHRPPVAPGDRGLGVHVVLAVKDLSGAKSRLAGALPDPRRADLVVAMLLDTAAAASASPLVVGWSVVTPDPRVADVAARAGATAVPEPASPRALAGTGVGASGLNRALSAAHDAVRAGGVDVVALAADLPALTTAQFEAAYRAASPTGRSVVIDHTGSGTTALLVRGPGAALDPRFGPRSAEHHVASGAVALDGDWPGLRLDVDTEDDVRRALELGVGDHTRAVLENAGWPLGEHRTPG</sequence>
<organism evidence="6 7">
    <name type="scientific">Rhodococcoides corynebacterioides</name>
    <dbReference type="NCBI Taxonomy" id="53972"/>
    <lineage>
        <taxon>Bacteria</taxon>
        <taxon>Bacillati</taxon>
        <taxon>Actinomycetota</taxon>
        <taxon>Actinomycetes</taxon>
        <taxon>Mycobacteriales</taxon>
        <taxon>Nocardiaceae</taxon>
        <taxon>Rhodococcoides</taxon>
    </lineage>
</organism>
<evidence type="ECO:0000313" key="7">
    <source>
        <dbReference type="Proteomes" id="UP000825228"/>
    </source>
</evidence>
<accession>A0ABS7P323</accession>
<dbReference type="Gene3D" id="3.90.550.10">
    <property type="entry name" value="Spore Coat Polysaccharide Biosynthesis Protein SpsA, Chain A"/>
    <property type="match status" value="1"/>
</dbReference>
<comment type="caution">
    <text evidence="6">The sequence shown here is derived from an EMBL/GenBank/DDBJ whole genome shotgun (WGS) entry which is preliminary data.</text>
</comment>
<proteinExistence type="inferred from homology"/>
<dbReference type="InterPro" id="IPR029044">
    <property type="entry name" value="Nucleotide-diphossugar_trans"/>
</dbReference>
<evidence type="ECO:0000313" key="6">
    <source>
        <dbReference type="EMBL" id="MBY6366810.1"/>
    </source>
</evidence>
<comment type="catalytic activity">
    <reaction evidence="5">
        <text>phosphoenolpyruvate + GTP + H(+) = enolpyruvoyl-2-diphospho-5'-guanosine + diphosphate</text>
        <dbReference type="Rhea" id="RHEA:30519"/>
        <dbReference type="ChEBI" id="CHEBI:15378"/>
        <dbReference type="ChEBI" id="CHEBI:33019"/>
        <dbReference type="ChEBI" id="CHEBI:37565"/>
        <dbReference type="ChEBI" id="CHEBI:58702"/>
        <dbReference type="ChEBI" id="CHEBI:143701"/>
        <dbReference type="EC" id="2.7.7.105"/>
    </reaction>
</comment>
<gene>
    <name evidence="6" type="primary">cofC</name>
    <name evidence="5" type="synonym">fbiD</name>
    <name evidence="6" type="ORF">HQ603_08600</name>
</gene>
<feature type="binding site" evidence="5">
    <location>
        <position position="185"/>
    </location>
    <ligand>
        <name>phosphoenolpyruvate</name>
        <dbReference type="ChEBI" id="CHEBI:58702"/>
    </ligand>
</feature>
<dbReference type="GO" id="GO:0043814">
    <property type="term" value="F:phospholactate guanylyltransferase activity"/>
    <property type="evidence" value="ECO:0007669"/>
    <property type="project" value="UniProtKB-EC"/>
</dbReference>
<dbReference type="InterPro" id="IPR002835">
    <property type="entry name" value="CofC"/>
</dbReference>
<dbReference type="EMBL" id="JABUBU010000004">
    <property type="protein sequence ID" value="MBY6366810.1"/>
    <property type="molecule type" value="Genomic_DNA"/>
</dbReference>
<comment type="similarity">
    <text evidence="5">Belongs to the CofC family.</text>
</comment>
<dbReference type="EC" id="2.7.7.105" evidence="5"/>
<dbReference type="NCBIfam" id="TIGR03552">
    <property type="entry name" value="F420_cofC"/>
    <property type="match status" value="1"/>
</dbReference>
<name>A0ABS7P323_9NOCA</name>
<keyword evidence="7" id="KW-1185">Reference proteome</keyword>
<feature type="binding site" evidence="5">
    <location>
        <position position="165"/>
    </location>
    <ligand>
        <name>phosphoenolpyruvate</name>
        <dbReference type="ChEBI" id="CHEBI:58702"/>
    </ligand>
</feature>
<comment type="function">
    <text evidence="5">Guanylyltransferase that catalyzes the activation of phosphoenolpyruvate (PEP) as enolpyruvoyl-2-diphospho-5'-guanosine, via the condensation of PEP with GTP. It is involved in the biosynthesis of coenzyme F420, a hydride carrier cofactor.</text>
</comment>
<dbReference type="SUPFAM" id="SSF53448">
    <property type="entry name" value="Nucleotide-diphospho-sugar transferases"/>
    <property type="match status" value="1"/>
</dbReference>
<evidence type="ECO:0000256" key="3">
    <source>
        <dbReference type="ARBA" id="ARBA00022741"/>
    </source>
</evidence>
<feature type="binding site" evidence="5">
    <location>
        <position position="182"/>
    </location>
    <ligand>
        <name>phosphoenolpyruvate</name>
        <dbReference type="ChEBI" id="CHEBI:58702"/>
    </ligand>
</feature>
<keyword evidence="1 5" id="KW-0808">Transferase</keyword>
<dbReference type="Proteomes" id="UP000825228">
    <property type="component" value="Unassembled WGS sequence"/>
</dbReference>
<dbReference type="PANTHER" id="PTHR40392">
    <property type="entry name" value="2-PHOSPHO-L-LACTATE GUANYLYLTRANSFERASE"/>
    <property type="match status" value="1"/>
</dbReference>
<dbReference type="RefSeq" id="WP_222684116.1">
    <property type="nucleotide sequence ID" value="NZ_JABUBT010000020.1"/>
</dbReference>
<evidence type="ECO:0000256" key="4">
    <source>
        <dbReference type="ARBA" id="ARBA00023134"/>
    </source>
</evidence>
<comment type="pathway">
    <text evidence="5">Cofactor biosynthesis; coenzyme F420 biosynthesis.</text>
</comment>
<keyword evidence="2 5" id="KW-0548">Nucleotidyltransferase</keyword>
<evidence type="ECO:0000256" key="5">
    <source>
        <dbReference type="HAMAP-Rule" id="MF_02114"/>
    </source>
</evidence>
<evidence type="ECO:0000256" key="2">
    <source>
        <dbReference type="ARBA" id="ARBA00022695"/>
    </source>
</evidence>
<reference evidence="6 7" key="1">
    <citation type="submission" date="2020-06" db="EMBL/GenBank/DDBJ databases">
        <title>Taxonomy, biology and ecology of Rhodococcus bacteria occurring in California pistachio and other woody hosts as revealed by genome sequence analyses.</title>
        <authorList>
            <person name="Gai Y."/>
            <person name="Riely B."/>
        </authorList>
    </citation>
    <scope>NUCLEOTIDE SEQUENCE [LARGE SCALE GENOMIC DNA]</scope>
    <source>
        <strain evidence="6 7">BP-281</strain>
    </source>
</reference>
<dbReference type="Pfam" id="PF01983">
    <property type="entry name" value="CofC"/>
    <property type="match status" value="1"/>
</dbReference>
<keyword evidence="3 5" id="KW-0547">Nucleotide-binding</keyword>
<dbReference type="PANTHER" id="PTHR40392:SF1">
    <property type="entry name" value="2-PHOSPHO-L-LACTATE GUANYLYLTRANSFERASE"/>
    <property type="match status" value="1"/>
</dbReference>